<evidence type="ECO:0000313" key="7">
    <source>
        <dbReference type="EMBL" id="EPS28104.1"/>
    </source>
</evidence>
<keyword evidence="8" id="KW-1185">Reference proteome</keyword>
<dbReference type="SUPFAM" id="SSF56112">
    <property type="entry name" value="Protein kinase-like (PK-like)"/>
    <property type="match status" value="1"/>
</dbReference>
<dbReference type="Gene3D" id="1.10.510.10">
    <property type="entry name" value="Transferase(Phosphotransferase) domain 1"/>
    <property type="match status" value="1"/>
</dbReference>
<dbReference type="PROSITE" id="PS50011">
    <property type="entry name" value="PROTEIN_KINASE_DOM"/>
    <property type="match status" value="1"/>
</dbReference>
<dbReference type="AlphaFoldDB" id="S7ZCV5"/>
<dbReference type="InterPro" id="IPR051175">
    <property type="entry name" value="CLK_kinases"/>
</dbReference>
<keyword evidence="2" id="KW-0808">Transferase</keyword>
<protein>
    <recommendedName>
        <fullName evidence="6">Protein kinase domain-containing protein</fullName>
    </recommendedName>
</protein>
<sequence>MACEGQRLTSGQSQSMGLVENYDREFLLKAVKFIHSAGIGHGDISSRNIAFSCTHLWKETEEQLFDVLGFPEVETLTQVDGTPLGNGLPSQLVKAAEWDGWIDEDDEDIRLFDFGEGFFQGQEPKKLAQPGSLRVPETIFMDTFDYRVDLWRTGCMIYSFLFTTWPFWYLGEDEVLIFQMIGLVERLPAEWESRWISMLMRSSHDLELEEDYGTSKLKRKFAGLVPNPTLERLLHVIQGLMRFLPSSRLTAEDALDLLGNAQE</sequence>
<dbReference type="OrthoDB" id="5979581at2759"/>
<dbReference type="Proteomes" id="UP000019376">
    <property type="component" value="Unassembled WGS sequence"/>
</dbReference>
<evidence type="ECO:0000259" key="6">
    <source>
        <dbReference type="PROSITE" id="PS50011"/>
    </source>
</evidence>
<keyword evidence="1" id="KW-0723">Serine/threonine-protein kinase</keyword>
<dbReference type="HOGENOM" id="CLU_1058080_0_0_1"/>
<accession>S7ZCV5</accession>
<feature type="domain" description="Protein kinase" evidence="6">
    <location>
        <begin position="1"/>
        <end position="263"/>
    </location>
</feature>
<dbReference type="STRING" id="933388.S7ZCV5"/>
<keyword evidence="4" id="KW-0418">Kinase</keyword>
<dbReference type="GO" id="GO:0004674">
    <property type="term" value="F:protein serine/threonine kinase activity"/>
    <property type="evidence" value="ECO:0007669"/>
    <property type="project" value="UniProtKB-KW"/>
</dbReference>
<dbReference type="eggNOG" id="KOG1290">
    <property type="taxonomic scope" value="Eukaryota"/>
</dbReference>
<keyword evidence="3" id="KW-0547">Nucleotide-binding</keyword>
<dbReference type="InterPro" id="IPR000719">
    <property type="entry name" value="Prot_kinase_dom"/>
</dbReference>
<dbReference type="GO" id="GO:0005524">
    <property type="term" value="F:ATP binding"/>
    <property type="evidence" value="ECO:0007669"/>
    <property type="project" value="UniProtKB-KW"/>
</dbReference>
<dbReference type="EMBL" id="KB644410">
    <property type="protein sequence ID" value="EPS28104.1"/>
    <property type="molecule type" value="Genomic_DNA"/>
</dbReference>
<dbReference type="PANTHER" id="PTHR45646:SF11">
    <property type="entry name" value="SERINE_THREONINE-PROTEIN KINASE DOA"/>
    <property type="match status" value="1"/>
</dbReference>
<proteinExistence type="predicted"/>
<evidence type="ECO:0000256" key="4">
    <source>
        <dbReference type="ARBA" id="ARBA00022777"/>
    </source>
</evidence>
<evidence type="ECO:0000256" key="2">
    <source>
        <dbReference type="ARBA" id="ARBA00022679"/>
    </source>
</evidence>
<dbReference type="InterPro" id="IPR011009">
    <property type="entry name" value="Kinase-like_dom_sf"/>
</dbReference>
<evidence type="ECO:0000256" key="1">
    <source>
        <dbReference type="ARBA" id="ARBA00022527"/>
    </source>
</evidence>
<gene>
    <name evidence="7" type="ORF">PDE_03050</name>
</gene>
<keyword evidence="5" id="KW-0067">ATP-binding</keyword>
<evidence type="ECO:0000313" key="8">
    <source>
        <dbReference type="Proteomes" id="UP000019376"/>
    </source>
</evidence>
<dbReference type="PANTHER" id="PTHR45646">
    <property type="entry name" value="SERINE/THREONINE-PROTEIN KINASE DOA-RELATED"/>
    <property type="match status" value="1"/>
</dbReference>
<dbReference type="GO" id="GO:0043484">
    <property type="term" value="P:regulation of RNA splicing"/>
    <property type="evidence" value="ECO:0007669"/>
    <property type="project" value="TreeGrafter"/>
</dbReference>
<dbReference type="GO" id="GO:0005634">
    <property type="term" value="C:nucleus"/>
    <property type="evidence" value="ECO:0007669"/>
    <property type="project" value="TreeGrafter"/>
</dbReference>
<evidence type="ECO:0000256" key="5">
    <source>
        <dbReference type="ARBA" id="ARBA00022840"/>
    </source>
</evidence>
<reference evidence="7 8" key="1">
    <citation type="journal article" date="2013" name="PLoS ONE">
        <title>Genomic and secretomic analyses reveal unique features of the lignocellulolytic enzyme system of Penicillium decumbens.</title>
        <authorList>
            <person name="Liu G."/>
            <person name="Zhang L."/>
            <person name="Wei X."/>
            <person name="Zou G."/>
            <person name="Qin Y."/>
            <person name="Ma L."/>
            <person name="Li J."/>
            <person name="Zheng H."/>
            <person name="Wang S."/>
            <person name="Wang C."/>
            <person name="Xun L."/>
            <person name="Zhao G.-P."/>
            <person name="Zhou Z."/>
            <person name="Qu Y."/>
        </authorList>
    </citation>
    <scope>NUCLEOTIDE SEQUENCE [LARGE SCALE GENOMIC DNA]</scope>
    <source>
        <strain evidence="8">114-2 / CGMCC 5302</strain>
    </source>
</reference>
<dbReference type="PhylomeDB" id="S7ZCV5"/>
<name>S7ZCV5_PENO1</name>
<evidence type="ECO:0000256" key="3">
    <source>
        <dbReference type="ARBA" id="ARBA00022741"/>
    </source>
</evidence>
<organism evidence="7 8">
    <name type="scientific">Penicillium oxalicum (strain 114-2 / CGMCC 5302)</name>
    <name type="common">Penicillium decumbens</name>
    <dbReference type="NCBI Taxonomy" id="933388"/>
    <lineage>
        <taxon>Eukaryota</taxon>
        <taxon>Fungi</taxon>
        <taxon>Dikarya</taxon>
        <taxon>Ascomycota</taxon>
        <taxon>Pezizomycotina</taxon>
        <taxon>Eurotiomycetes</taxon>
        <taxon>Eurotiomycetidae</taxon>
        <taxon>Eurotiales</taxon>
        <taxon>Aspergillaceae</taxon>
        <taxon>Penicillium</taxon>
    </lineage>
</organism>